<keyword evidence="3" id="KW-1185">Reference proteome</keyword>
<evidence type="ECO:0000313" key="2">
    <source>
        <dbReference type="EMBL" id="KAF2450479.1"/>
    </source>
</evidence>
<keyword evidence="1" id="KW-1133">Transmembrane helix</keyword>
<feature type="transmembrane region" description="Helical" evidence="1">
    <location>
        <begin position="6"/>
        <end position="25"/>
    </location>
</feature>
<gene>
    <name evidence="2" type="ORF">P171DRAFT_140400</name>
</gene>
<proteinExistence type="predicted"/>
<dbReference type="Proteomes" id="UP000799764">
    <property type="component" value="Unassembled WGS sequence"/>
</dbReference>
<comment type="caution">
    <text evidence="2">The sequence shown here is derived from an EMBL/GenBank/DDBJ whole genome shotgun (WGS) entry which is preliminary data.</text>
</comment>
<keyword evidence="1" id="KW-0812">Transmembrane</keyword>
<sequence>MTHRRLGIIGCANFVFFPCTLGLLNQSSRFSYLFKLPNTSFASFARQEKQMMLRRRFVNR</sequence>
<protein>
    <submittedName>
        <fullName evidence="2">Uncharacterized protein</fullName>
    </submittedName>
</protein>
<organism evidence="2 3">
    <name type="scientific">Karstenula rhodostoma CBS 690.94</name>
    <dbReference type="NCBI Taxonomy" id="1392251"/>
    <lineage>
        <taxon>Eukaryota</taxon>
        <taxon>Fungi</taxon>
        <taxon>Dikarya</taxon>
        <taxon>Ascomycota</taxon>
        <taxon>Pezizomycotina</taxon>
        <taxon>Dothideomycetes</taxon>
        <taxon>Pleosporomycetidae</taxon>
        <taxon>Pleosporales</taxon>
        <taxon>Massarineae</taxon>
        <taxon>Didymosphaeriaceae</taxon>
        <taxon>Karstenula</taxon>
    </lineage>
</organism>
<accession>A0A9P4PX19</accession>
<evidence type="ECO:0000256" key="1">
    <source>
        <dbReference type="SAM" id="Phobius"/>
    </source>
</evidence>
<dbReference type="AlphaFoldDB" id="A0A9P4PX19"/>
<reference evidence="2" key="1">
    <citation type="journal article" date="2020" name="Stud. Mycol.">
        <title>101 Dothideomycetes genomes: a test case for predicting lifestyles and emergence of pathogens.</title>
        <authorList>
            <person name="Haridas S."/>
            <person name="Albert R."/>
            <person name="Binder M."/>
            <person name="Bloem J."/>
            <person name="Labutti K."/>
            <person name="Salamov A."/>
            <person name="Andreopoulos B."/>
            <person name="Baker S."/>
            <person name="Barry K."/>
            <person name="Bills G."/>
            <person name="Bluhm B."/>
            <person name="Cannon C."/>
            <person name="Castanera R."/>
            <person name="Culley D."/>
            <person name="Daum C."/>
            <person name="Ezra D."/>
            <person name="Gonzalez J."/>
            <person name="Henrissat B."/>
            <person name="Kuo A."/>
            <person name="Liang C."/>
            <person name="Lipzen A."/>
            <person name="Lutzoni F."/>
            <person name="Magnuson J."/>
            <person name="Mondo S."/>
            <person name="Nolan M."/>
            <person name="Ohm R."/>
            <person name="Pangilinan J."/>
            <person name="Park H.-J."/>
            <person name="Ramirez L."/>
            <person name="Alfaro M."/>
            <person name="Sun H."/>
            <person name="Tritt A."/>
            <person name="Yoshinaga Y."/>
            <person name="Zwiers L.-H."/>
            <person name="Turgeon B."/>
            <person name="Goodwin S."/>
            <person name="Spatafora J."/>
            <person name="Crous P."/>
            <person name="Grigoriev I."/>
        </authorList>
    </citation>
    <scope>NUCLEOTIDE SEQUENCE</scope>
    <source>
        <strain evidence="2">CBS 690.94</strain>
    </source>
</reference>
<dbReference type="EMBL" id="MU001493">
    <property type="protein sequence ID" value="KAF2450479.1"/>
    <property type="molecule type" value="Genomic_DNA"/>
</dbReference>
<evidence type="ECO:0000313" key="3">
    <source>
        <dbReference type="Proteomes" id="UP000799764"/>
    </source>
</evidence>
<name>A0A9P4PX19_9PLEO</name>
<keyword evidence="1" id="KW-0472">Membrane</keyword>